<evidence type="ECO:0000313" key="3">
    <source>
        <dbReference type="EMBL" id="PLR48943.1"/>
    </source>
</evidence>
<name>A0A2N5EMC3_9GAMM</name>
<dbReference type="SUPFAM" id="SSF52833">
    <property type="entry name" value="Thioredoxin-like"/>
    <property type="match status" value="1"/>
</dbReference>
<evidence type="ECO:0000313" key="4">
    <source>
        <dbReference type="Proteomes" id="UP000234626"/>
    </source>
</evidence>
<dbReference type="InterPro" id="IPR050824">
    <property type="entry name" value="Thiol_disulfide_DsbA"/>
</dbReference>
<dbReference type="Pfam" id="PF01323">
    <property type="entry name" value="DSBA"/>
    <property type="match status" value="1"/>
</dbReference>
<dbReference type="InterPro" id="IPR036249">
    <property type="entry name" value="Thioredoxin-like_sf"/>
</dbReference>
<accession>A0A2N5EMC3</accession>
<protein>
    <submittedName>
        <fullName evidence="3">Thiol:disulfide interchange protein</fullName>
    </submittedName>
</protein>
<dbReference type="InterPro" id="IPR001853">
    <property type="entry name" value="DSBA-like_thioredoxin_dom"/>
</dbReference>
<evidence type="ECO:0000256" key="1">
    <source>
        <dbReference type="SAM" id="Phobius"/>
    </source>
</evidence>
<dbReference type="Proteomes" id="UP000234626">
    <property type="component" value="Unassembled WGS sequence"/>
</dbReference>
<proteinExistence type="predicted"/>
<dbReference type="AlphaFoldDB" id="A0A2N5EMC3"/>
<feature type="domain" description="DSBA-like thioredoxin" evidence="2">
    <location>
        <begin position="108"/>
        <end position="195"/>
    </location>
</feature>
<keyword evidence="1" id="KW-1133">Transmembrane helix</keyword>
<keyword evidence="1" id="KW-0812">Transmembrane</keyword>
<dbReference type="OrthoDB" id="9784896at2"/>
<dbReference type="GO" id="GO:0016491">
    <property type="term" value="F:oxidoreductase activity"/>
    <property type="evidence" value="ECO:0007669"/>
    <property type="project" value="InterPro"/>
</dbReference>
<dbReference type="PANTHER" id="PTHR35891:SF3">
    <property type="entry name" value="THIOL:DISULFIDE INTERCHANGE PROTEIN DSBL"/>
    <property type="match status" value="1"/>
</dbReference>
<feature type="transmembrane region" description="Helical" evidence="1">
    <location>
        <begin position="7"/>
        <end position="29"/>
    </location>
</feature>
<keyword evidence="4" id="KW-1185">Reference proteome</keyword>
<comment type="caution">
    <text evidence="3">The sequence shown here is derived from an EMBL/GenBank/DDBJ whole genome shotgun (WGS) entry which is preliminary data.</text>
</comment>
<sequence length="221" mass="24601">MINKKNILYFLAYTLLVIGISSWCTTMWIEKFVLSGGQQEMLVDKGEEGAANSPVRDENAIIEVFSYACHFCQQSSNDVQALEANMPAGKKVVYLHINDGSGNWLSGSARVFATLNVMGIEKQHRAALYDAVINQQLNTSDIQQFNAWLTKNGINVETYRQAEASAEVADALDYMKAVTAYYKINGTPAFIIGKRWVAYQDSEFGEFSKKMIGLLASQDKP</sequence>
<organism evidence="3 4">
    <name type="scientific">Chimaeribacter arupi</name>
    <dbReference type="NCBI Taxonomy" id="2060066"/>
    <lineage>
        <taxon>Bacteria</taxon>
        <taxon>Pseudomonadati</taxon>
        <taxon>Pseudomonadota</taxon>
        <taxon>Gammaproteobacteria</taxon>
        <taxon>Enterobacterales</taxon>
        <taxon>Yersiniaceae</taxon>
        <taxon>Chimaeribacter</taxon>
    </lineage>
</organism>
<dbReference type="EMBL" id="PJZK01000011">
    <property type="protein sequence ID" value="PLR48943.1"/>
    <property type="molecule type" value="Genomic_DNA"/>
</dbReference>
<reference evidence="3 4" key="1">
    <citation type="submission" date="2017-12" db="EMBL/GenBank/DDBJ databases">
        <title>Characterization of six clinical isolates of Enterochimera gen. nov., a novel genus of the Yersiniaciae family and the three species Enterochimera arupensis sp. nov., Enterochimera coloradensis sp. nov, and Enterochimera californica sp. nov.</title>
        <authorList>
            <person name="Rossi A."/>
            <person name="Fisher M."/>
        </authorList>
    </citation>
    <scope>NUCLEOTIDE SEQUENCE [LARGE SCALE GENOMIC DNA]</scope>
    <source>
        <strain evidence="3 4">2016Iso1</strain>
    </source>
</reference>
<gene>
    <name evidence="3" type="ORF">CYR34_12440</name>
</gene>
<keyword evidence="1" id="KW-0472">Membrane</keyword>
<evidence type="ECO:0000259" key="2">
    <source>
        <dbReference type="Pfam" id="PF01323"/>
    </source>
</evidence>
<dbReference type="Gene3D" id="3.40.30.10">
    <property type="entry name" value="Glutaredoxin"/>
    <property type="match status" value="1"/>
</dbReference>
<dbReference type="RefSeq" id="WP_101828733.1">
    <property type="nucleotide sequence ID" value="NZ_CP119395.1"/>
</dbReference>
<dbReference type="PANTHER" id="PTHR35891">
    <property type="entry name" value="THIOL:DISULFIDE INTERCHANGE PROTEIN DSBA"/>
    <property type="match status" value="1"/>
</dbReference>